<keyword evidence="2" id="KW-0472">Membrane</keyword>
<dbReference type="EMBL" id="ML145108">
    <property type="protein sequence ID" value="TBU60060.1"/>
    <property type="molecule type" value="Genomic_DNA"/>
</dbReference>
<feature type="compositionally biased region" description="Acidic residues" evidence="1">
    <location>
        <begin position="325"/>
        <end position="334"/>
    </location>
</feature>
<feature type="domain" description="DUF6533" evidence="3">
    <location>
        <begin position="21"/>
        <end position="66"/>
    </location>
</feature>
<dbReference type="Proteomes" id="UP000292082">
    <property type="component" value="Unassembled WGS sequence"/>
</dbReference>
<name>A0A4Q9PZL8_9APHY</name>
<evidence type="ECO:0000313" key="4">
    <source>
        <dbReference type="EMBL" id="TBU60060.1"/>
    </source>
</evidence>
<feature type="region of interest" description="Disordered" evidence="1">
    <location>
        <begin position="319"/>
        <end position="342"/>
    </location>
</feature>
<dbReference type="AlphaFoldDB" id="A0A4Q9PZL8"/>
<keyword evidence="2" id="KW-0812">Transmembrane</keyword>
<evidence type="ECO:0000313" key="5">
    <source>
        <dbReference type="Proteomes" id="UP000292082"/>
    </source>
</evidence>
<reference evidence="4 5" key="1">
    <citation type="submission" date="2019-01" db="EMBL/GenBank/DDBJ databases">
        <title>Draft genome sequences of three monokaryotic isolates of the white-rot basidiomycete fungus Dichomitus squalens.</title>
        <authorList>
            <consortium name="DOE Joint Genome Institute"/>
            <person name="Lopez S.C."/>
            <person name="Andreopoulos B."/>
            <person name="Pangilinan J."/>
            <person name="Lipzen A."/>
            <person name="Riley R."/>
            <person name="Ahrendt S."/>
            <person name="Ng V."/>
            <person name="Barry K."/>
            <person name="Daum C."/>
            <person name="Grigoriev I.V."/>
            <person name="Hilden K.S."/>
            <person name="Makela M.R."/>
            <person name="de Vries R.P."/>
        </authorList>
    </citation>
    <scope>NUCLEOTIDE SEQUENCE [LARGE SCALE GENOMIC DNA]</scope>
    <source>
        <strain evidence="4 5">CBS 464.89</strain>
    </source>
</reference>
<keyword evidence="2" id="KW-1133">Transmembrane helix</keyword>
<evidence type="ECO:0000259" key="3">
    <source>
        <dbReference type="Pfam" id="PF20151"/>
    </source>
</evidence>
<evidence type="ECO:0000256" key="2">
    <source>
        <dbReference type="SAM" id="Phobius"/>
    </source>
</evidence>
<gene>
    <name evidence="4" type="ORF">BD310DRAFT_923811</name>
</gene>
<keyword evidence="5" id="KW-1185">Reference proteome</keyword>
<protein>
    <recommendedName>
        <fullName evidence="3">DUF6533 domain-containing protein</fullName>
    </recommendedName>
</protein>
<accession>A0A4Q9PZL8</accession>
<evidence type="ECO:0000256" key="1">
    <source>
        <dbReference type="SAM" id="MobiDB-lite"/>
    </source>
</evidence>
<organism evidence="4 5">
    <name type="scientific">Dichomitus squalens</name>
    <dbReference type="NCBI Taxonomy" id="114155"/>
    <lineage>
        <taxon>Eukaryota</taxon>
        <taxon>Fungi</taxon>
        <taxon>Dikarya</taxon>
        <taxon>Basidiomycota</taxon>
        <taxon>Agaricomycotina</taxon>
        <taxon>Agaricomycetes</taxon>
        <taxon>Polyporales</taxon>
        <taxon>Polyporaceae</taxon>
        <taxon>Dichomitus</taxon>
    </lineage>
</organism>
<feature type="transmembrane region" description="Helical" evidence="2">
    <location>
        <begin position="256"/>
        <end position="274"/>
    </location>
</feature>
<feature type="transmembrane region" description="Helical" evidence="2">
    <location>
        <begin position="134"/>
        <end position="159"/>
    </location>
</feature>
<sequence length="342" mass="36845">MASSQTGQLAAEYSSVMTDNYCGLAATVVFLYDSIITTGEEIRCFWGRKITGAAILFWLNKYMTMLYLVSDLATFFNLSDKVCPPPLLGSNESTYILTSPEVSTSYPLISSSKSRYFDFPAFTAIRVYALRRSLTLCAITAGLSLAPLGTNFAIFRLGLTGKNIFPLGCTGFDNVSTTSLVTIISRSCVIAADCLAIGFTWFMLGLQYPAYRGGVLKGSIARVLLMDGAILAVLNSLHLAFTLLSINTDALEPTSVMTTFTFPLSAILVSRFLLHLQSASLRAVGSIPSSQISSLHFDRSLVFERVVGSLGASIAPADYLNEDHGDGDDGESADEPTQASRQ</sequence>
<feature type="transmembrane region" description="Helical" evidence="2">
    <location>
        <begin position="223"/>
        <end position="244"/>
    </location>
</feature>
<feature type="transmembrane region" description="Helical" evidence="2">
    <location>
        <begin position="179"/>
        <end position="202"/>
    </location>
</feature>
<proteinExistence type="predicted"/>
<dbReference type="Pfam" id="PF20151">
    <property type="entry name" value="DUF6533"/>
    <property type="match status" value="1"/>
</dbReference>
<dbReference type="InterPro" id="IPR045340">
    <property type="entry name" value="DUF6533"/>
</dbReference>